<dbReference type="InterPro" id="IPR002474">
    <property type="entry name" value="CarbamoylP_synth_ssu_N"/>
</dbReference>
<dbReference type="PRINTS" id="PR00096">
    <property type="entry name" value="GATASE"/>
</dbReference>
<dbReference type="InterPro" id="IPR050472">
    <property type="entry name" value="Anth_synth/Amidotransfase"/>
</dbReference>
<evidence type="ECO:0000256" key="6">
    <source>
        <dbReference type="ARBA" id="ARBA00022840"/>
    </source>
</evidence>
<dbReference type="OrthoDB" id="9804328at2"/>
<dbReference type="PRINTS" id="PR00099">
    <property type="entry name" value="CPSGATASE"/>
</dbReference>
<feature type="active site" description="Nucleophile" evidence="11">
    <location>
        <position position="253"/>
    </location>
</feature>
<evidence type="ECO:0000256" key="9">
    <source>
        <dbReference type="ARBA" id="ARBA00048816"/>
    </source>
</evidence>
<dbReference type="EMBL" id="CP001825">
    <property type="protein sequence ID" value="ACZ42278.1"/>
    <property type="molecule type" value="Genomic_DNA"/>
</dbReference>
<comment type="pathway">
    <text evidence="1 11">Pyrimidine metabolism; UMP biosynthesis via de novo pathway; (S)-dihydroorotate from bicarbonate: step 1/3.</text>
</comment>
<evidence type="ECO:0000256" key="11">
    <source>
        <dbReference type="HAMAP-Rule" id="MF_01209"/>
    </source>
</evidence>
<dbReference type="SUPFAM" id="SSF52021">
    <property type="entry name" value="Carbamoyl phosphate synthetase, small subunit N-terminal domain"/>
    <property type="match status" value="1"/>
</dbReference>
<dbReference type="HAMAP" id="MF_01209">
    <property type="entry name" value="CPSase_S_chain"/>
    <property type="match status" value="1"/>
</dbReference>
<dbReference type="Pfam" id="PF00117">
    <property type="entry name" value="GATase"/>
    <property type="match status" value="1"/>
</dbReference>
<comment type="catalytic activity">
    <reaction evidence="10 11">
        <text>L-glutamine + H2O = L-glutamate + NH4(+)</text>
        <dbReference type="Rhea" id="RHEA:15889"/>
        <dbReference type="ChEBI" id="CHEBI:15377"/>
        <dbReference type="ChEBI" id="CHEBI:28938"/>
        <dbReference type="ChEBI" id="CHEBI:29985"/>
        <dbReference type="ChEBI" id="CHEBI:58359"/>
    </reaction>
</comment>
<feature type="active site" evidence="11">
    <location>
        <position position="339"/>
    </location>
</feature>
<dbReference type="GO" id="GO:0006207">
    <property type="term" value="P:'de novo' pyrimidine nucleobase biosynthetic process"/>
    <property type="evidence" value="ECO:0007669"/>
    <property type="project" value="InterPro"/>
</dbReference>
<feature type="binding site" evidence="11">
    <location>
        <position position="298"/>
    </location>
    <ligand>
        <name>L-glutamine</name>
        <dbReference type="ChEBI" id="CHEBI:58359"/>
    </ligand>
</feature>
<dbReference type="STRING" id="525904.Tter_1371"/>
<dbReference type="EC" id="6.3.5.5" evidence="11"/>
<evidence type="ECO:0000256" key="10">
    <source>
        <dbReference type="ARBA" id="ARBA00049285"/>
    </source>
</evidence>
<evidence type="ECO:0000256" key="7">
    <source>
        <dbReference type="ARBA" id="ARBA00022962"/>
    </source>
</evidence>
<feature type="binding site" evidence="11">
    <location>
        <position position="227"/>
    </location>
    <ligand>
        <name>L-glutamine</name>
        <dbReference type="ChEBI" id="CHEBI:58359"/>
    </ligand>
</feature>
<dbReference type="GO" id="GO:0006526">
    <property type="term" value="P:L-arginine biosynthetic process"/>
    <property type="evidence" value="ECO:0007669"/>
    <property type="project" value="UniProtKB-UniRule"/>
</dbReference>
<dbReference type="PROSITE" id="PS51273">
    <property type="entry name" value="GATASE_TYPE_1"/>
    <property type="match status" value="1"/>
</dbReference>
<dbReference type="GO" id="GO:0044205">
    <property type="term" value="P:'de novo' UMP biosynthetic process"/>
    <property type="evidence" value="ECO:0007669"/>
    <property type="project" value="UniProtKB-UniRule"/>
</dbReference>
<dbReference type="eggNOG" id="COG0505">
    <property type="taxonomic scope" value="Bacteria"/>
</dbReference>
<dbReference type="InterPro" id="IPR029062">
    <property type="entry name" value="Class_I_gatase-like"/>
</dbReference>
<evidence type="ECO:0000313" key="14">
    <source>
        <dbReference type="Proteomes" id="UP000000323"/>
    </source>
</evidence>
<comment type="catalytic activity">
    <reaction evidence="9 11">
        <text>hydrogencarbonate + L-glutamine + 2 ATP + H2O = carbamoyl phosphate + L-glutamate + 2 ADP + phosphate + 2 H(+)</text>
        <dbReference type="Rhea" id="RHEA:18633"/>
        <dbReference type="ChEBI" id="CHEBI:15377"/>
        <dbReference type="ChEBI" id="CHEBI:15378"/>
        <dbReference type="ChEBI" id="CHEBI:17544"/>
        <dbReference type="ChEBI" id="CHEBI:29985"/>
        <dbReference type="ChEBI" id="CHEBI:30616"/>
        <dbReference type="ChEBI" id="CHEBI:43474"/>
        <dbReference type="ChEBI" id="CHEBI:58228"/>
        <dbReference type="ChEBI" id="CHEBI:58359"/>
        <dbReference type="ChEBI" id="CHEBI:456216"/>
        <dbReference type="EC" id="6.3.5.5"/>
    </reaction>
</comment>
<feature type="binding site" evidence="11">
    <location>
        <position position="225"/>
    </location>
    <ligand>
        <name>L-glutamine</name>
        <dbReference type="ChEBI" id="CHEBI:58359"/>
    </ligand>
</feature>
<evidence type="ECO:0000256" key="2">
    <source>
        <dbReference type="ARBA" id="ARBA00005077"/>
    </source>
</evidence>
<dbReference type="Proteomes" id="UP000000323">
    <property type="component" value="Chromosome 1"/>
</dbReference>
<keyword evidence="8 11" id="KW-0665">Pyrimidine biosynthesis</keyword>
<evidence type="ECO:0000256" key="5">
    <source>
        <dbReference type="ARBA" id="ARBA00022741"/>
    </source>
</evidence>
<dbReference type="GO" id="GO:0006541">
    <property type="term" value="P:glutamine metabolic process"/>
    <property type="evidence" value="ECO:0007669"/>
    <property type="project" value="InterPro"/>
</dbReference>
<dbReference type="CDD" id="cd01744">
    <property type="entry name" value="GATase1_CPSase"/>
    <property type="match status" value="1"/>
</dbReference>
<dbReference type="UniPathway" id="UPA00068">
    <property type="reaction ID" value="UER00171"/>
</dbReference>
<dbReference type="SUPFAM" id="SSF52317">
    <property type="entry name" value="Class I glutamine amidotransferase-like"/>
    <property type="match status" value="1"/>
</dbReference>
<dbReference type="NCBIfam" id="NF009475">
    <property type="entry name" value="PRK12838.1"/>
    <property type="match status" value="1"/>
</dbReference>
<dbReference type="FunFam" id="3.50.30.20:FF:000001">
    <property type="entry name" value="Carbamoyl-phosphate synthase small chain"/>
    <property type="match status" value="1"/>
</dbReference>
<evidence type="ECO:0000256" key="8">
    <source>
        <dbReference type="ARBA" id="ARBA00022975"/>
    </source>
</evidence>
<feature type="binding site" evidence="11">
    <location>
        <position position="45"/>
    </location>
    <ligand>
        <name>L-glutamine</name>
        <dbReference type="ChEBI" id="CHEBI:58359"/>
    </ligand>
</feature>
<evidence type="ECO:0000256" key="1">
    <source>
        <dbReference type="ARBA" id="ARBA00004812"/>
    </source>
</evidence>
<organism evidence="13 14">
    <name type="scientific">Thermobaculum terrenum (strain ATCC BAA-798 / CCMEE 7001 / YNP1)</name>
    <dbReference type="NCBI Taxonomy" id="525904"/>
    <lineage>
        <taxon>Bacteria</taxon>
        <taxon>Bacillati</taxon>
        <taxon>Chloroflexota</taxon>
        <taxon>Chloroflexia</taxon>
        <taxon>Candidatus Thermobaculales</taxon>
        <taxon>Candidatus Thermobaculaceae</taxon>
        <taxon>Thermobaculum</taxon>
    </lineage>
</organism>
<dbReference type="InterPro" id="IPR036480">
    <property type="entry name" value="CarbP_synth_ssu_N_sf"/>
</dbReference>
<keyword evidence="6 11" id="KW-0067">ATP-binding</keyword>
<dbReference type="InterPro" id="IPR035686">
    <property type="entry name" value="CPSase_GATase1"/>
</dbReference>
<name>D1CBW3_THET1</name>
<accession>D1CBW3</accession>
<protein>
    <recommendedName>
        <fullName evidence="11">Carbamoyl phosphate synthase small chain</fullName>
        <ecNumber evidence="11">6.3.5.5</ecNumber>
    </recommendedName>
    <alternativeName>
        <fullName evidence="11">Carbamoyl phosphate synthetase glutamine chain</fullName>
    </alternativeName>
</protein>
<gene>
    <name evidence="11" type="primary">carA</name>
    <name evidence="13" type="ordered locus">Tter_1371</name>
</gene>
<feature type="binding site" evidence="11">
    <location>
        <position position="254"/>
    </location>
    <ligand>
        <name>L-glutamine</name>
        <dbReference type="ChEBI" id="CHEBI:58359"/>
    </ligand>
</feature>
<evidence type="ECO:0000259" key="12">
    <source>
        <dbReference type="SMART" id="SM01097"/>
    </source>
</evidence>
<feature type="binding site" evidence="11">
    <location>
        <position position="295"/>
    </location>
    <ligand>
        <name>L-glutamine</name>
        <dbReference type="ChEBI" id="CHEBI:58359"/>
    </ligand>
</feature>
<dbReference type="UniPathway" id="UPA00070">
    <property type="reaction ID" value="UER00115"/>
</dbReference>
<dbReference type="Gene3D" id="3.50.30.20">
    <property type="entry name" value="Carbamoyl-phosphate synthase small subunit, N-terminal domain"/>
    <property type="match status" value="1"/>
</dbReference>
<feature type="domain" description="Carbamoyl-phosphate synthase small subunit N-terminal" evidence="12">
    <location>
        <begin position="1"/>
        <end position="131"/>
    </location>
</feature>
<feature type="active site" evidence="11">
    <location>
        <position position="341"/>
    </location>
</feature>
<keyword evidence="5 11" id="KW-0547">Nucleotide-binding</keyword>
<dbReference type="Gene3D" id="3.40.50.880">
    <property type="match status" value="1"/>
</dbReference>
<dbReference type="NCBIfam" id="TIGR01368">
    <property type="entry name" value="CPSaseIIsmall"/>
    <property type="match status" value="1"/>
</dbReference>
<dbReference type="RefSeq" id="WP_012875313.1">
    <property type="nucleotide sequence ID" value="NC_013525.1"/>
</dbReference>
<dbReference type="InterPro" id="IPR017926">
    <property type="entry name" value="GATASE"/>
</dbReference>
<dbReference type="Pfam" id="PF00988">
    <property type="entry name" value="CPSase_sm_chain"/>
    <property type="match status" value="1"/>
</dbReference>
<comment type="pathway">
    <text evidence="2 11">Amino-acid biosynthesis; L-arginine biosynthesis; carbamoyl phosphate from bicarbonate: step 1/1.</text>
</comment>
<keyword evidence="11" id="KW-0028">Amino-acid biosynthesis</keyword>
<feature type="binding site" evidence="11">
    <location>
        <position position="257"/>
    </location>
    <ligand>
        <name>L-glutamine</name>
        <dbReference type="ChEBI" id="CHEBI:58359"/>
    </ligand>
</feature>
<dbReference type="PANTHER" id="PTHR43418">
    <property type="entry name" value="MULTIFUNCTIONAL TRYPTOPHAN BIOSYNTHESIS PROTEIN-RELATED"/>
    <property type="match status" value="1"/>
</dbReference>
<evidence type="ECO:0000313" key="13">
    <source>
        <dbReference type="EMBL" id="ACZ42278.1"/>
    </source>
</evidence>
<reference evidence="14" key="1">
    <citation type="journal article" date="2010" name="Stand. Genomic Sci.">
        <title>Complete genome sequence of 'Thermobaculum terrenum' type strain (YNP1).</title>
        <authorList>
            <person name="Kiss H."/>
            <person name="Cleland D."/>
            <person name="Lapidus A."/>
            <person name="Lucas S."/>
            <person name="Glavina Del Rio T."/>
            <person name="Nolan M."/>
            <person name="Tice H."/>
            <person name="Han C."/>
            <person name="Goodwin L."/>
            <person name="Pitluck S."/>
            <person name="Liolios K."/>
            <person name="Ivanova N."/>
            <person name="Mavromatis K."/>
            <person name="Ovchinnikova G."/>
            <person name="Pati A."/>
            <person name="Chen A."/>
            <person name="Palaniappan K."/>
            <person name="Land M."/>
            <person name="Hauser L."/>
            <person name="Chang Y."/>
            <person name="Jeffries C."/>
            <person name="Lu M."/>
            <person name="Brettin T."/>
            <person name="Detter J."/>
            <person name="Goker M."/>
            <person name="Tindall B."/>
            <person name="Beck B."/>
            <person name="McDermott T."/>
            <person name="Woyke T."/>
            <person name="Bristow J."/>
            <person name="Eisen J."/>
            <person name="Markowitz V."/>
            <person name="Hugenholtz P."/>
            <person name="Kyrpides N."/>
            <person name="Klenk H."/>
            <person name="Cheng J."/>
        </authorList>
    </citation>
    <scope>NUCLEOTIDE SEQUENCE [LARGE SCALE GENOMIC DNA]</scope>
    <source>
        <strain evidence="14">ATCC BAA-798 / YNP1</strain>
    </source>
</reference>
<dbReference type="SMART" id="SM01097">
    <property type="entry name" value="CPSase_sm_chain"/>
    <property type="match status" value="1"/>
</dbReference>
<keyword evidence="11" id="KW-0055">Arginine biosynthesis</keyword>
<dbReference type="AlphaFoldDB" id="D1CBW3"/>
<keyword evidence="7 11" id="KW-0315">Glutamine amidotransferase</keyword>
<keyword evidence="14" id="KW-1185">Reference proteome</keyword>
<comment type="subunit">
    <text evidence="11">Composed of two chains; the small (or glutamine) chain promotes the hydrolysis of glutamine to ammonia, which is used by the large (or ammonia) chain to synthesize carbamoyl phosphate. Tetramer of heterodimers (alpha,beta)4.</text>
</comment>
<dbReference type="GO" id="GO:0004088">
    <property type="term" value="F:carbamoyl-phosphate synthase (glutamine-hydrolyzing) activity"/>
    <property type="evidence" value="ECO:0007669"/>
    <property type="project" value="UniProtKB-UniRule"/>
</dbReference>
<dbReference type="InterPro" id="IPR006274">
    <property type="entry name" value="CarbamoylP_synth_ssu"/>
</dbReference>
<evidence type="ECO:0000256" key="4">
    <source>
        <dbReference type="ARBA" id="ARBA00022598"/>
    </source>
</evidence>
<comment type="function">
    <text evidence="11">Small subunit of the glutamine-dependent carbamoyl phosphate synthetase (CPSase). CPSase catalyzes the formation of carbamoyl phosphate from the ammonia moiety of glutamine, carbonate, and phosphate donated by ATP, constituting the first step of 2 biosynthetic pathways, one leading to arginine and/or urea and the other to pyrimidine nucleotides. The small subunit (glutamine amidotransferase) binds and cleaves glutamine to supply the large subunit with the substrate ammonia.</text>
</comment>
<proteinExistence type="inferred from homology"/>
<comment type="similarity">
    <text evidence="3 11">Belongs to the CarA family.</text>
</comment>
<feature type="region of interest" description="CPSase" evidence="11">
    <location>
        <begin position="1"/>
        <end position="176"/>
    </location>
</feature>
<dbReference type="GO" id="GO:0005524">
    <property type="term" value="F:ATP binding"/>
    <property type="evidence" value="ECO:0007669"/>
    <property type="project" value="UniProtKB-UniRule"/>
</dbReference>
<keyword evidence="4 11" id="KW-0436">Ligase</keyword>
<dbReference type="PANTHER" id="PTHR43418:SF7">
    <property type="entry name" value="CARBAMOYL-PHOSPHATE SYNTHASE SMALL CHAIN"/>
    <property type="match status" value="1"/>
</dbReference>
<dbReference type="PRINTS" id="PR00097">
    <property type="entry name" value="ANTSNTHASEII"/>
</dbReference>
<feature type="binding site" evidence="11">
    <location>
        <position position="297"/>
    </location>
    <ligand>
        <name>L-glutamine</name>
        <dbReference type="ChEBI" id="CHEBI:58359"/>
    </ligand>
</feature>
<dbReference type="KEGG" id="ttr:Tter_1371"/>
<evidence type="ECO:0000256" key="3">
    <source>
        <dbReference type="ARBA" id="ARBA00007800"/>
    </source>
</evidence>
<dbReference type="GO" id="GO:0004359">
    <property type="term" value="F:glutaminase activity"/>
    <property type="evidence" value="ECO:0007669"/>
    <property type="project" value="RHEA"/>
</dbReference>
<sequence>MEAALVLEDGRIFKGEPFGYLGYTEGEVVFSTSMTGYQEMCTDPSYYGQILCLTYPLVGNYGISEAFDQSVRPWIAGLVVRQHCDHPSHWSSQGTIDSYLKRHGIPGISGVDTRALTRHIRSHGTMRGVLVSDMSQYSLEELLDKAQRALTPDDLPSVDTVSLGKRYEYKTDVAGKRIVVIDCGLKHNILKSLAKYPVEIIVVPYSATAEDILELSPDGVLTSPGPGDPENAEAPVRAVKAVLDNEVPFFGICLGHQILGLAIGATTSKLKFGHRGANHPVKELATGQVHITSQNHGYQVDADSIPAHEGWRVSHVSLNDGSVEGMLHVTRPAFSVQYHPEGSPGPDENEYLFSNFLSMVETYSRRQS</sequence>
<dbReference type="HOGENOM" id="CLU_035901_2_1_0"/>